<protein>
    <submittedName>
        <fullName evidence="6">IclR family transcriptional regulator</fullName>
    </submittedName>
</protein>
<dbReference type="InterPro" id="IPR014757">
    <property type="entry name" value="Tscrpt_reg_IclR_C"/>
</dbReference>
<comment type="caution">
    <text evidence="6">The sequence shown here is derived from an EMBL/GenBank/DDBJ whole genome shotgun (WGS) entry which is preliminary data.</text>
</comment>
<reference evidence="6 7" key="1">
    <citation type="submission" date="2024-09" db="EMBL/GenBank/DDBJ databases">
        <authorList>
            <person name="Lee S.D."/>
        </authorList>
    </citation>
    <scope>NUCLEOTIDE SEQUENCE [LARGE SCALE GENOMIC DNA]</scope>
    <source>
        <strain evidence="6 7">N1-5</strain>
    </source>
</reference>
<sequence>MSNNTAVTAPTASPVQSVDRAVSILELVARRGEAGVTEMAAELGVHKSTAFRLAAALEQRGLLEQPGDRGKYRLGLGLVRLAGAATVRFDLSQQSRPACERLAAQVSETINLAILDGDAAVNIDQVLGPSAVTTHNWVGQRTPLHATSSGKVMLAHLPEAALQERLAPGLDRFTPGTVTDPRLLRTQLRTALEAGFAYCVEELETGLNAVAAPVLAQDGQLIAAISASGPSYRLTEERIPEVAAAVKAAAAEASARLGFLPIRR</sequence>
<dbReference type="PANTHER" id="PTHR30136">
    <property type="entry name" value="HELIX-TURN-HELIX TRANSCRIPTIONAL REGULATOR, ICLR FAMILY"/>
    <property type="match status" value="1"/>
</dbReference>
<dbReference type="Gene3D" id="3.30.450.40">
    <property type="match status" value="1"/>
</dbReference>
<dbReference type="Proteomes" id="UP001592528">
    <property type="component" value="Unassembled WGS sequence"/>
</dbReference>
<evidence type="ECO:0000256" key="3">
    <source>
        <dbReference type="ARBA" id="ARBA00023163"/>
    </source>
</evidence>
<dbReference type="RefSeq" id="WP_380523431.1">
    <property type="nucleotide sequence ID" value="NZ_JBHEZZ010000014.1"/>
</dbReference>
<name>A0ABV6USH7_9ACTN</name>
<evidence type="ECO:0000259" key="4">
    <source>
        <dbReference type="PROSITE" id="PS51077"/>
    </source>
</evidence>
<dbReference type="InterPro" id="IPR036388">
    <property type="entry name" value="WH-like_DNA-bd_sf"/>
</dbReference>
<dbReference type="InterPro" id="IPR036390">
    <property type="entry name" value="WH_DNA-bd_sf"/>
</dbReference>
<evidence type="ECO:0000259" key="5">
    <source>
        <dbReference type="PROSITE" id="PS51078"/>
    </source>
</evidence>
<accession>A0ABV6USH7</accession>
<proteinExistence type="predicted"/>
<organism evidence="6 7">
    <name type="scientific">Streptacidiphilus cavernicola</name>
    <dbReference type="NCBI Taxonomy" id="3342716"/>
    <lineage>
        <taxon>Bacteria</taxon>
        <taxon>Bacillati</taxon>
        <taxon>Actinomycetota</taxon>
        <taxon>Actinomycetes</taxon>
        <taxon>Kitasatosporales</taxon>
        <taxon>Streptomycetaceae</taxon>
        <taxon>Streptacidiphilus</taxon>
    </lineage>
</organism>
<dbReference type="Pfam" id="PF01614">
    <property type="entry name" value="IclR_C"/>
    <property type="match status" value="1"/>
</dbReference>
<dbReference type="SUPFAM" id="SSF55781">
    <property type="entry name" value="GAF domain-like"/>
    <property type="match status" value="1"/>
</dbReference>
<dbReference type="InterPro" id="IPR050707">
    <property type="entry name" value="HTH_MetabolicPath_Reg"/>
</dbReference>
<feature type="domain" description="HTH iclR-type" evidence="4">
    <location>
        <begin position="15"/>
        <end position="76"/>
    </location>
</feature>
<dbReference type="SUPFAM" id="SSF46785">
    <property type="entry name" value="Winged helix' DNA-binding domain"/>
    <property type="match status" value="1"/>
</dbReference>
<keyword evidence="7" id="KW-1185">Reference proteome</keyword>
<dbReference type="PROSITE" id="PS51078">
    <property type="entry name" value="ICLR_ED"/>
    <property type="match status" value="1"/>
</dbReference>
<dbReference type="PANTHER" id="PTHR30136:SF24">
    <property type="entry name" value="HTH-TYPE TRANSCRIPTIONAL REPRESSOR ALLR"/>
    <property type="match status" value="1"/>
</dbReference>
<gene>
    <name evidence="6" type="ORF">ACEZDJ_24215</name>
</gene>
<evidence type="ECO:0000313" key="7">
    <source>
        <dbReference type="Proteomes" id="UP001592528"/>
    </source>
</evidence>
<evidence type="ECO:0000256" key="2">
    <source>
        <dbReference type="ARBA" id="ARBA00023125"/>
    </source>
</evidence>
<dbReference type="InterPro" id="IPR005471">
    <property type="entry name" value="Tscrpt_reg_IclR_N"/>
</dbReference>
<evidence type="ECO:0000313" key="6">
    <source>
        <dbReference type="EMBL" id="MFC1404405.1"/>
    </source>
</evidence>
<dbReference type="Gene3D" id="1.10.10.10">
    <property type="entry name" value="Winged helix-like DNA-binding domain superfamily/Winged helix DNA-binding domain"/>
    <property type="match status" value="1"/>
</dbReference>
<dbReference type="InterPro" id="IPR029016">
    <property type="entry name" value="GAF-like_dom_sf"/>
</dbReference>
<keyword evidence="1" id="KW-0805">Transcription regulation</keyword>
<dbReference type="Pfam" id="PF09339">
    <property type="entry name" value="HTH_IclR"/>
    <property type="match status" value="1"/>
</dbReference>
<keyword evidence="3" id="KW-0804">Transcription</keyword>
<dbReference type="SMART" id="SM00346">
    <property type="entry name" value="HTH_ICLR"/>
    <property type="match status" value="1"/>
</dbReference>
<keyword evidence="2" id="KW-0238">DNA-binding</keyword>
<feature type="domain" description="IclR-ED" evidence="5">
    <location>
        <begin position="77"/>
        <end position="259"/>
    </location>
</feature>
<dbReference type="EMBL" id="JBHEZZ010000014">
    <property type="protein sequence ID" value="MFC1404405.1"/>
    <property type="molecule type" value="Genomic_DNA"/>
</dbReference>
<evidence type="ECO:0000256" key="1">
    <source>
        <dbReference type="ARBA" id="ARBA00023015"/>
    </source>
</evidence>
<dbReference type="PROSITE" id="PS51077">
    <property type="entry name" value="HTH_ICLR"/>
    <property type="match status" value="1"/>
</dbReference>